<name>A0A6C0H5K3_9ZZZZ</name>
<reference evidence="1" key="1">
    <citation type="journal article" date="2020" name="Nature">
        <title>Giant virus diversity and host interactions through global metagenomics.</title>
        <authorList>
            <person name="Schulz F."/>
            <person name="Roux S."/>
            <person name="Paez-Espino D."/>
            <person name="Jungbluth S."/>
            <person name="Walsh D.A."/>
            <person name="Denef V.J."/>
            <person name="McMahon K.D."/>
            <person name="Konstantinidis K.T."/>
            <person name="Eloe-Fadrosh E.A."/>
            <person name="Kyrpides N.C."/>
            <person name="Woyke T."/>
        </authorList>
    </citation>
    <scope>NUCLEOTIDE SEQUENCE</scope>
    <source>
        <strain evidence="1">GVMAG-M-3300023179-71</strain>
    </source>
</reference>
<evidence type="ECO:0000313" key="1">
    <source>
        <dbReference type="EMBL" id="QHT75824.1"/>
    </source>
</evidence>
<organism evidence="1">
    <name type="scientific">viral metagenome</name>
    <dbReference type="NCBI Taxonomy" id="1070528"/>
    <lineage>
        <taxon>unclassified sequences</taxon>
        <taxon>metagenomes</taxon>
        <taxon>organismal metagenomes</taxon>
    </lineage>
</organism>
<sequence length="260" mass="29334">MSCLGKNYNPIPPREWSRVENRCPYDSDVSDTIYIPQLGETFPLFLGNQEIRMIAKGNVLQYKKNAYPLTTSQKYSQIAKGQWINRNTTWAIQGETYTNPNTQMLKRINGVNIDITDRNNITKTIEPISCFNYTIPTFVSLPQETIFIKNETNPIIPPEESNNNLAIIMPSIESNTKTPNKIIISDGGSLLCNQVENICTGYSKKSLANKKCNPTSDSDVPGKIINLCYNTGLPTYYPRQRYVMTNSANKFPVNSVLFPA</sequence>
<proteinExistence type="predicted"/>
<dbReference type="AlphaFoldDB" id="A0A6C0H5K3"/>
<dbReference type="EMBL" id="MN739883">
    <property type="protein sequence ID" value="QHT75824.1"/>
    <property type="molecule type" value="Genomic_DNA"/>
</dbReference>
<protein>
    <submittedName>
        <fullName evidence="1">Uncharacterized protein</fullName>
    </submittedName>
</protein>
<accession>A0A6C0H5K3</accession>